<reference evidence="6" key="1">
    <citation type="submission" date="2025-08" db="UniProtKB">
        <authorList>
            <consortium name="Ensembl"/>
        </authorList>
    </citation>
    <scope>IDENTIFICATION</scope>
</reference>
<keyword evidence="4" id="KW-1133">Transmembrane helix</keyword>
<dbReference type="Proteomes" id="UP000261520">
    <property type="component" value="Unplaced"/>
</dbReference>
<sequence length="72" mass="8302">MFNFIYFLFIYLYLKAYVFLHLSAAQMRHIMASRSEDDLTCPTCMNIFNNPVLLSCGHSSCSECLQGPDLVR</sequence>
<protein>
    <recommendedName>
        <fullName evidence="5">Zinc finger RING-type eukaryotic domain-containing protein</fullName>
    </recommendedName>
</protein>
<accession>A0A3B3Z8N7</accession>
<dbReference type="SUPFAM" id="SSF57850">
    <property type="entry name" value="RING/U-box"/>
    <property type="match status" value="1"/>
</dbReference>
<organism evidence="6 7">
    <name type="scientific">Periophthalmus magnuspinnatus</name>
    <dbReference type="NCBI Taxonomy" id="409849"/>
    <lineage>
        <taxon>Eukaryota</taxon>
        <taxon>Metazoa</taxon>
        <taxon>Chordata</taxon>
        <taxon>Craniata</taxon>
        <taxon>Vertebrata</taxon>
        <taxon>Euteleostomi</taxon>
        <taxon>Actinopterygii</taxon>
        <taxon>Neopterygii</taxon>
        <taxon>Teleostei</taxon>
        <taxon>Neoteleostei</taxon>
        <taxon>Acanthomorphata</taxon>
        <taxon>Gobiaria</taxon>
        <taxon>Gobiiformes</taxon>
        <taxon>Gobioidei</taxon>
        <taxon>Gobiidae</taxon>
        <taxon>Oxudercinae</taxon>
        <taxon>Periophthalmus</taxon>
    </lineage>
</organism>
<evidence type="ECO:0000313" key="7">
    <source>
        <dbReference type="Proteomes" id="UP000261520"/>
    </source>
</evidence>
<feature type="domain" description="Zinc finger RING-type eukaryotic" evidence="5">
    <location>
        <begin position="41"/>
        <end position="65"/>
    </location>
</feature>
<dbReference type="GO" id="GO:0008270">
    <property type="term" value="F:zinc ion binding"/>
    <property type="evidence" value="ECO:0007669"/>
    <property type="project" value="UniProtKB-KW"/>
</dbReference>
<dbReference type="Gene3D" id="3.30.40.10">
    <property type="entry name" value="Zinc/RING finger domain, C3HC4 (zinc finger)"/>
    <property type="match status" value="1"/>
</dbReference>
<dbReference type="AlphaFoldDB" id="A0A3B3Z8N7"/>
<keyword evidence="2" id="KW-0863">Zinc-finger</keyword>
<keyword evidence="7" id="KW-1185">Reference proteome</keyword>
<proteinExistence type="predicted"/>
<evidence type="ECO:0000256" key="4">
    <source>
        <dbReference type="SAM" id="Phobius"/>
    </source>
</evidence>
<keyword evidence="4" id="KW-0472">Membrane</keyword>
<dbReference type="InterPro" id="IPR013083">
    <property type="entry name" value="Znf_RING/FYVE/PHD"/>
</dbReference>
<evidence type="ECO:0000313" key="6">
    <source>
        <dbReference type="Ensembl" id="ENSPMGP00000000955.1"/>
    </source>
</evidence>
<keyword evidence="1" id="KW-0479">Metal-binding</keyword>
<name>A0A3B3Z8N7_9GOBI</name>
<evidence type="ECO:0000256" key="1">
    <source>
        <dbReference type="ARBA" id="ARBA00022723"/>
    </source>
</evidence>
<feature type="transmembrane region" description="Helical" evidence="4">
    <location>
        <begin position="6"/>
        <end position="25"/>
    </location>
</feature>
<evidence type="ECO:0000256" key="3">
    <source>
        <dbReference type="ARBA" id="ARBA00022833"/>
    </source>
</evidence>
<evidence type="ECO:0000259" key="5">
    <source>
        <dbReference type="Pfam" id="PF13445"/>
    </source>
</evidence>
<dbReference type="InterPro" id="IPR027370">
    <property type="entry name" value="Znf-RING_euk"/>
</dbReference>
<reference evidence="6" key="2">
    <citation type="submission" date="2025-09" db="UniProtKB">
        <authorList>
            <consortium name="Ensembl"/>
        </authorList>
    </citation>
    <scope>IDENTIFICATION</scope>
</reference>
<keyword evidence="3" id="KW-0862">Zinc</keyword>
<dbReference type="Pfam" id="PF13445">
    <property type="entry name" value="zf-RING_UBOX"/>
    <property type="match status" value="1"/>
</dbReference>
<evidence type="ECO:0000256" key="2">
    <source>
        <dbReference type="ARBA" id="ARBA00022771"/>
    </source>
</evidence>
<dbReference type="Ensembl" id="ENSPMGT00000001008.1">
    <property type="protein sequence ID" value="ENSPMGP00000000955.1"/>
    <property type="gene ID" value="ENSPMGG00000000876.1"/>
</dbReference>
<keyword evidence="4" id="KW-0812">Transmembrane</keyword>